<dbReference type="Pfam" id="PF01243">
    <property type="entry name" value="PNPOx_N"/>
    <property type="match status" value="1"/>
</dbReference>
<evidence type="ECO:0000313" key="4">
    <source>
        <dbReference type="Proteomes" id="UP000268727"/>
    </source>
</evidence>
<keyword evidence="4" id="KW-1185">Reference proteome</keyword>
<dbReference type="PANTHER" id="PTHR35176">
    <property type="entry name" value="HEME OXYGENASE HI_0854-RELATED"/>
    <property type="match status" value="1"/>
</dbReference>
<name>A0A3N1H4D4_9PSEU</name>
<sequence>MSVIPDSHRDLLERPLYTHLATVRPDGTPQVNPMWFTWDGEHVRFTSTTRRQKHRNVALHPEIALSVNDPEQPTRYLEVRGVVERVEDDSEGRFFLEVAARYGFRFDGPPADARHRVVYVVKPKSVSTQ</sequence>
<dbReference type="PANTHER" id="PTHR35176:SF6">
    <property type="entry name" value="HEME OXYGENASE HI_0854-RELATED"/>
    <property type="match status" value="1"/>
</dbReference>
<dbReference type="GO" id="GO:0005829">
    <property type="term" value="C:cytosol"/>
    <property type="evidence" value="ECO:0007669"/>
    <property type="project" value="TreeGrafter"/>
</dbReference>
<dbReference type="AlphaFoldDB" id="A0A3N1H4D4"/>
<dbReference type="Gene3D" id="2.30.110.10">
    <property type="entry name" value="Electron Transport, Fmn-binding Protein, Chain A"/>
    <property type="match status" value="1"/>
</dbReference>
<proteinExistence type="predicted"/>
<keyword evidence="1" id="KW-0560">Oxidoreductase</keyword>
<dbReference type="GO" id="GO:0070967">
    <property type="term" value="F:coenzyme F420 binding"/>
    <property type="evidence" value="ECO:0007669"/>
    <property type="project" value="TreeGrafter"/>
</dbReference>
<accession>A0A3N1H4D4</accession>
<dbReference type="OrthoDB" id="162914at2"/>
<dbReference type="GO" id="GO:0016627">
    <property type="term" value="F:oxidoreductase activity, acting on the CH-CH group of donors"/>
    <property type="evidence" value="ECO:0007669"/>
    <property type="project" value="TreeGrafter"/>
</dbReference>
<organism evidence="3 4">
    <name type="scientific">Saccharothrix texasensis</name>
    <dbReference type="NCBI Taxonomy" id="103734"/>
    <lineage>
        <taxon>Bacteria</taxon>
        <taxon>Bacillati</taxon>
        <taxon>Actinomycetota</taxon>
        <taxon>Actinomycetes</taxon>
        <taxon>Pseudonocardiales</taxon>
        <taxon>Pseudonocardiaceae</taxon>
        <taxon>Saccharothrix</taxon>
    </lineage>
</organism>
<dbReference type="RefSeq" id="WP_123742941.1">
    <property type="nucleotide sequence ID" value="NZ_RJKM01000001.1"/>
</dbReference>
<comment type="caution">
    <text evidence="3">The sequence shown here is derived from an EMBL/GenBank/DDBJ whole genome shotgun (WGS) entry which is preliminary data.</text>
</comment>
<reference evidence="3 4" key="1">
    <citation type="submission" date="2018-11" db="EMBL/GenBank/DDBJ databases">
        <title>Sequencing the genomes of 1000 actinobacteria strains.</title>
        <authorList>
            <person name="Klenk H.-P."/>
        </authorList>
    </citation>
    <scope>NUCLEOTIDE SEQUENCE [LARGE SCALE GENOMIC DNA]</scope>
    <source>
        <strain evidence="3 4">DSM 44231</strain>
    </source>
</reference>
<dbReference type="InterPro" id="IPR011576">
    <property type="entry name" value="Pyridox_Oxase_N"/>
</dbReference>
<dbReference type="InterPro" id="IPR052019">
    <property type="entry name" value="F420H2_bilvrd_red/Heme_oxyg"/>
</dbReference>
<dbReference type="SUPFAM" id="SSF50475">
    <property type="entry name" value="FMN-binding split barrel"/>
    <property type="match status" value="1"/>
</dbReference>
<feature type="domain" description="Pyridoxamine 5'-phosphate oxidase N-terminal" evidence="2">
    <location>
        <begin position="5"/>
        <end position="128"/>
    </location>
</feature>
<dbReference type="EMBL" id="RJKM01000001">
    <property type="protein sequence ID" value="ROP37082.1"/>
    <property type="molecule type" value="Genomic_DNA"/>
</dbReference>
<dbReference type="NCBIfam" id="TIGR03618">
    <property type="entry name" value="Rv1155_F420"/>
    <property type="match status" value="1"/>
</dbReference>
<evidence type="ECO:0000256" key="1">
    <source>
        <dbReference type="ARBA" id="ARBA00023002"/>
    </source>
</evidence>
<evidence type="ECO:0000259" key="2">
    <source>
        <dbReference type="Pfam" id="PF01243"/>
    </source>
</evidence>
<dbReference type="InterPro" id="IPR019920">
    <property type="entry name" value="F420-binding_dom_put"/>
</dbReference>
<protein>
    <submittedName>
        <fullName evidence="3">PPOX class probable F420-dependent enzyme</fullName>
    </submittedName>
</protein>
<dbReference type="Proteomes" id="UP000268727">
    <property type="component" value="Unassembled WGS sequence"/>
</dbReference>
<dbReference type="InterPro" id="IPR012349">
    <property type="entry name" value="Split_barrel_FMN-bd"/>
</dbReference>
<gene>
    <name evidence="3" type="ORF">EDD40_2369</name>
</gene>
<evidence type="ECO:0000313" key="3">
    <source>
        <dbReference type="EMBL" id="ROP37082.1"/>
    </source>
</evidence>